<dbReference type="Pfam" id="PF01041">
    <property type="entry name" value="DegT_DnrJ_EryC1"/>
    <property type="match status" value="1"/>
</dbReference>
<dbReference type="STRING" id="356882.A0A423X3Q9"/>
<dbReference type="Gene3D" id="3.40.640.10">
    <property type="entry name" value="Type I PLP-dependent aspartate aminotransferase-like (Major domain)"/>
    <property type="match status" value="1"/>
</dbReference>
<evidence type="ECO:0000313" key="1">
    <source>
        <dbReference type="EMBL" id="ROW10507.1"/>
    </source>
</evidence>
<accession>A0A423X3Q9</accession>
<gene>
    <name evidence="1" type="ORF">VMCG_01760</name>
</gene>
<name>A0A423X3Q9_9PEZI</name>
<dbReference type="InterPro" id="IPR015421">
    <property type="entry name" value="PyrdxlP-dep_Trfase_major"/>
</dbReference>
<protein>
    <submittedName>
        <fullName evidence="1">Uncharacterized protein</fullName>
    </submittedName>
</protein>
<reference evidence="1 2" key="1">
    <citation type="submission" date="2015-09" db="EMBL/GenBank/DDBJ databases">
        <title>Host preference determinants of Valsa canker pathogens revealed by comparative genomics.</title>
        <authorList>
            <person name="Yin Z."/>
            <person name="Huang L."/>
        </authorList>
    </citation>
    <scope>NUCLEOTIDE SEQUENCE [LARGE SCALE GENOMIC DNA]</scope>
    <source>
        <strain evidence="1 2">03-1</strain>
    </source>
</reference>
<dbReference type="SUPFAM" id="SSF53383">
    <property type="entry name" value="PLP-dependent transferases"/>
    <property type="match status" value="1"/>
</dbReference>
<dbReference type="InterPro" id="IPR000653">
    <property type="entry name" value="DegT/StrS_aminotransferase"/>
</dbReference>
<keyword evidence="2" id="KW-1185">Reference proteome</keyword>
<proteinExistence type="predicted"/>
<dbReference type="OrthoDB" id="416253at2759"/>
<evidence type="ECO:0000313" key="2">
    <source>
        <dbReference type="Proteomes" id="UP000283895"/>
    </source>
</evidence>
<dbReference type="EMBL" id="LKEA01000003">
    <property type="protein sequence ID" value="ROW10507.1"/>
    <property type="molecule type" value="Genomic_DNA"/>
</dbReference>
<dbReference type="Proteomes" id="UP000283895">
    <property type="component" value="Unassembled WGS sequence"/>
</dbReference>
<dbReference type="AlphaFoldDB" id="A0A423X3Q9"/>
<organism evidence="1 2">
    <name type="scientific">Cytospora schulzeri</name>
    <dbReference type="NCBI Taxonomy" id="448051"/>
    <lineage>
        <taxon>Eukaryota</taxon>
        <taxon>Fungi</taxon>
        <taxon>Dikarya</taxon>
        <taxon>Ascomycota</taxon>
        <taxon>Pezizomycotina</taxon>
        <taxon>Sordariomycetes</taxon>
        <taxon>Sordariomycetidae</taxon>
        <taxon>Diaporthales</taxon>
        <taxon>Cytosporaceae</taxon>
        <taxon>Cytospora</taxon>
    </lineage>
</organism>
<comment type="caution">
    <text evidence="1">The sequence shown here is derived from an EMBL/GenBank/DDBJ whole genome shotgun (WGS) entry which is preliminary data.</text>
</comment>
<dbReference type="InterPro" id="IPR015424">
    <property type="entry name" value="PyrdxlP-dep_Trfase"/>
</dbReference>
<sequence>MEARSSTTTETASVLRSLRLHGRDEKNRFDNSRIGMNGRLDTLQAAVLLRKLGILADEIKARQYVASRYARPLKRHNLDGTLPWCHPAVVPRGDVVSAWAEYTVLQANLNALGSRHA</sequence>